<dbReference type="Proteomes" id="UP000676169">
    <property type="component" value="Chromosome"/>
</dbReference>
<dbReference type="PANTHER" id="PTHR33639">
    <property type="entry name" value="THIOL-DISULFIDE OXIDOREDUCTASE DCC"/>
    <property type="match status" value="1"/>
</dbReference>
<gene>
    <name evidence="1" type="ORF">KBB96_12465</name>
</gene>
<dbReference type="KEGG" id="lamb:KBB96_12465"/>
<organism evidence="1 2">
    <name type="scientific">Luteolibacter ambystomatis</name>
    <dbReference type="NCBI Taxonomy" id="2824561"/>
    <lineage>
        <taxon>Bacteria</taxon>
        <taxon>Pseudomonadati</taxon>
        <taxon>Verrucomicrobiota</taxon>
        <taxon>Verrucomicrobiia</taxon>
        <taxon>Verrucomicrobiales</taxon>
        <taxon>Verrucomicrobiaceae</taxon>
        <taxon>Luteolibacter</taxon>
    </lineage>
</organism>
<proteinExistence type="predicted"/>
<dbReference type="InterPro" id="IPR007263">
    <property type="entry name" value="DCC1-like"/>
</dbReference>
<dbReference type="InterPro" id="IPR052927">
    <property type="entry name" value="DCC_oxidoreductase"/>
</dbReference>
<dbReference type="AlphaFoldDB" id="A0A975G6G8"/>
<name>A0A975G6G8_9BACT</name>
<dbReference type="RefSeq" id="WP_211629774.1">
    <property type="nucleotide sequence ID" value="NZ_CP073100.1"/>
</dbReference>
<sequence>MKWIVFFDGECAFCSGSIRLLARLDWHDRVRLSPLQGELAKSKGITMHEDPADDTMVVFRESDGKAFHHSSGWLELMRALGFPFNLALVLAIVPKRWLDALYRWIARNRYHWFGKADHCSLPEQAVVRRLV</sequence>
<accession>A0A975G6G8</accession>
<dbReference type="Pfam" id="PF04134">
    <property type="entry name" value="DCC1-like"/>
    <property type="match status" value="1"/>
</dbReference>
<dbReference type="PANTHER" id="PTHR33639:SF2">
    <property type="entry name" value="DUF393 DOMAIN-CONTAINING PROTEIN"/>
    <property type="match status" value="1"/>
</dbReference>
<protein>
    <submittedName>
        <fullName evidence="1">DUF393 domain-containing protein</fullName>
    </submittedName>
</protein>
<dbReference type="GO" id="GO:0015035">
    <property type="term" value="F:protein-disulfide reductase activity"/>
    <property type="evidence" value="ECO:0007669"/>
    <property type="project" value="InterPro"/>
</dbReference>
<evidence type="ECO:0000313" key="1">
    <source>
        <dbReference type="EMBL" id="QUE49685.1"/>
    </source>
</evidence>
<reference evidence="1" key="1">
    <citation type="submission" date="2021-04" db="EMBL/GenBank/DDBJ databases">
        <title>Luteolibacter sp. 32A isolated from the skin of an Anderson's salamander (Ambystoma andersonii).</title>
        <authorList>
            <person name="Spergser J."/>
            <person name="Busse H.-J."/>
        </authorList>
    </citation>
    <scope>NUCLEOTIDE SEQUENCE</scope>
    <source>
        <strain evidence="1">32A</strain>
    </source>
</reference>
<evidence type="ECO:0000313" key="2">
    <source>
        <dbReference type="Proteomes" id="UP000676169"/>
    </source>
</evidence>
<keyword evidence="2" id="KW-1185">Reference proteome</keyword>
<dbReference type="EMBL" id="CP073100">
    <property type="protein sequence ID" value="QUE49685.1"/>
    <property type="molecule type" value="Genomic_DNA"/>
</dbReference>